<dbReference type="GO" id="GO:0097361">
    <property type="term" value="C:cytosolic [4Fe-4S] assembly targeting complex"/>
    <property type="evidence" value="ECO:0007669"/>
    <property type="project" value="UniProtKB-UniRule"/>
</dbReference>
<comment type="subcellular location">
    <subcellularLocation>
        <location evidence="1 4">Nucleus</location>
    </subcellularLocation>
</comment>
<dbReference type="InterPro" id="IPR029240">
    <property type="entry name" value="MMS19_N"/>
</dbReference>
<dbReference type="InterPro" id="IPR039920">
    <property type="entry name" value="MMS19"/>
</dbReference>
<keyword evidence="4" id="KW-0227">DNA damage</keyword>
<organism evidence="7 8">
    <name type="scientific">Phialemonium atrogriseum</name>
    <dbReference type="NCBI Taxonomy" id="1093897"/>
    <lineage>
        <taxon>Eukaryota</taxon>
        <taxon>Fungi</taxon>
        <taxon>Dikarya</taxon>
        <taxon>Ascomycota</taxon>
        <taxon>Pezizomycotina</taxon>
        <taxon>Sordariomycetes</taxon>
        <taxon>Sordariomycetidae</taxon>
        <taxon>Cephalothecales</taxon>
        <taxon>Cephalothecaceae</taxon>
        <taxon>Phialemonium</taxon>
    </lineage>
</organism>
<evidence type="ECO:0000259" key="5">
    <source>
        <dbReference type="Pfam" id="PF12460"/>
    </source>
</evidence>
<evidence type="ECO:0000259" key="6">
    <source>
        <dbReference type="Pfam" id="PF14500"/>
    </source>
</evidence>
<keyword evidence="4" id="KW-0234">DNA repair</keyword>
<proteinExistence type="inferred from homology"/>
<protein>
    <recommendedName>
        <fullName evidence="4">MMS19 nucleotide excision repair protein</fullName>
    </recommendedName>
</protein>
<reference evidence="7" key="1">
    <citation type="submission" date="2023-06" db="EMBL/GenBank/DDBJ databases">
        <title>Genome-scale phylogeny and comparative genomics of the fungal order Sordariales.</title>
        <authorList>
            <consortium name="Lawrence Berkeley National Laboratory"/>
            <person name="Hensen N."/>
            <person name="Bonometti L."/>
            <person name="Westerberg I."/>
            <person name="Brannstrom I.O."/>
            <person name="Guillou S."/>
            <person name="Cros-Aarteil S."/>
            <person name="Calhoun S."/>
            <person name="Haridas S."/>
            <person name="Kuo A."/>
            <person name="Mondo S."/>
            <person name="Pangilinan J."/>
            <person name="Riley R."/>
            <person name="Labutti K."/>
            <person name="Andreopoulos B."/>
            <person name="Lipzen A."/>
            <person name="Chen C."/>
            <person name="Yanf M."/>
            <person name="Daum C."/>
            <person name="Ng V."/>
            <person name="Clum A."/>
            <person name="Steindorff A."/>
            <person name="Ohm R."/>
            <person name="Martin F."/>
            <person name="Silar P."/>
            <person name="Natvig D."/>
            <person name="Lalanne C."/>
            <person name="Gautier V."/>
            <person name="Ament-Velasquez S.L."/>
            <person name="Kruys A."/>
            <person name="Hutchinson M.I."/>
            <person name="Powell A.J."/>
            <person name="Barry K."/>
            <person name="Miller A.N."/>
            <person name="Grigoriev I.V."/>
            <person name="Debuchy R."/>
            <person name="Gladieux P."/>
            <person name="Thoren M.H."/>
            <person name="Johannesson H."/>
        </authorList>
    </citation>
    <scope>NUCLEOTIDE SEQUENCE</scope>
    <source>
        <strain evidence="7">8032-3</strain>
    </source>
</reference>
<dbReference type="InterPro" id="IPR024687">
    <property type="entry name" value="MMS19_C"/>
</dbReference>
<comment type="function">
    <text evidence="4">Key component of the cytosolic iron-sulfur protein assembly (CIA) complex, a multiprotein complex that mediates the incorporation of iron-sulfur cluster into apoproteins specifically involved in DNA metabolism and genomic integrity. In the CIA complex, MMS19 acts as an adapter between early-acting CIA components and a subset of cellular target iron-sulfur proteins.</text>
</comment>
<keyword evidence="8" id="KW-1185">Reference proteome</keyword>
<accession>A0AAJ0BU66</accession>
<keyword evidence="3 4" id="KW-0539">Nucleus</keyword>
<comment type="caution">
    <text evidence="7">The sequence shown here is derived from an EMBL/GenBank/DDBJ whole genome shotgun (WGS) entry which is preliminary data.</text>
</comment>
<keyword evidence="2" id="KW-0677">Repeat</keyword>
<feature type="domain" description="MMS19 C-terminal" evidence="5">
    <location>
        <begin position="803"/>
        <end position="1155"/>
    </location>
</feature>
<evidence type="ECO:0000313" key="7">
    <source>
        <dbReference type="EMBL" id="KAK1764573.1"/>
    </source>
</evidence>
<feature type="domain" description="MMS19 N-terminal" evidence="6">
    <location>
        <begin position="68"/>
        <end position="330"/>
    </location>
</feature>
<evidence type="ECO:0000256" key="2">
    <source>
        <dbReference type="ARBA" id="ARBA00022737"/>
    </source>
</evidence>
<dbReference type="Pfam" id="PF14500">
    <property type="entry name" value="MMS19_N"/>
    <property type="match status" value="1"/>
</dbReference>
<dbReference type="SUPFAM" id="SSF48371">
    <property type="entry name" value="ARM repeat"/>
    <property type="match status" value="1"/>
</dbReference>
<evidence type="ECO:0000313" key="8">
    <source>
        <dbReference type="Proteomes" id="UP001244011"/>
    </source>
</evidence>
<dbReference type="Pfam" id="PF12460">
    <property type="entry name" value="MMS19_C"/>
    <property type="match status" value="1"/>
</dbReference>
<dbReference type="GeneID" id="85311852"/>
<evidence type="ECO:0000256" key="1">
    <source>
        <dbReference type="ARBA" id="ARBA00004123"/>
    </source>
</evidence>
<dbReference type="GO" id="GO:0016226">
    <property type="term" value="P:iron-sulfur cluster assembly"/>
    <property type="evidence" value="ECO:0007669"/>
    <property type="project" value="UniProtKB-UniRule"/>
</dbReference>
<dbReference type="PANTHER" id="PTHR12891:SF0">
    <property type="entry name" value="MMS19 NUCLEOTIDE EXCISION REPAIR PROTEIN HOMOLOG"/>
    <property type="match status" value="1"/>
</dbReference>
<dbReference type="Proteomes" id="UP001244011">
    <property type="component" value="Unassembled WGS sequence"/>
</dbReference>
<dbReference type="GO" id="GO:0006281">
    <property type="term" value="P:DNA repair"/>
    <property type="evidence" value="ECO:0007669"/>
    <property type="project" value="UniProtKB-UniRule"/>
</dbReference>
<evidence type="ECO:0000256" key="4">
    <source>
        <dbReference type="RuleBase" id="RU367072"/>
    </source>
</evidence>
<dbReference type="EMBL" id="MU839019">
    <property type="protein sequence ID" value="KAK1764573.1"/>
    <property type="molecule type" value="Genomic_DNA"/>
</dbReference>
<gene>
    <name evidence="7" type="ORF">QBC33DRAFT_546450</name>
</gene>
<dbReference type="GO" id="GO:0051604">
    <property type="term" value="P:protein maturation"/>
    <property type="evidence" value="ECO:0007669"/>
    <property type="project" value="UniProtKB-UniRule"/>
</dbReference>
<dbReference type="PANTHER" id="PTHR12891">
    <property type="entry name" value="DNA REPAIR/TRANSCRIPTION PROTEIN MET18/MMS19"/>
    <property type="match status" value="1"/>
</dbReference>
<sequence length="1200" mass="132158">MASFKDWALQYVLTEDEAALGDIAAKAAREIENSRASSTVVGSWASSIHEWMRNAATSDDLAHDAGDSGDVIARAKALGFLASTLESLDRSTLKRDQIQRLSVFFASMFSYDHKAGITASARALRQLVSAKAFRSDVGVRIIEDVCKIQEDFRLQTSATRLEIYELFLQLIQDQGVASELQLKYGSSCGFAGDLLQLCQHERDPKNLMVWFKVLRILLTNYSPSAEVIEDLFKAFSAYFPISIRSSAAPAGITAEGLKSAVRECFCANKGLAPHSFPFLIEKLDQGDAITAAVKVDILRTIKACIDHYDDPQESVVPYMNKIWTSLKYEVRNGEVRESIEGTLDVLRSIANKMDGTPTQKLDANLLKSYIDLVFGDCHDDLSNPTYTKQAGLLLTTVITSNVSAFTLETQRVVESINQNLRQPKSPSHTRDLLGLQNSLLRARAALIENRQNFHPGDEERLESEPLDHLRGLFHQVYLPIWRDNSSAHPTGEQVGILKEDIRGLALLCSQQTVLPGGSTALLNSRAICSEVCSLFIHRILSSLTLSSNDNTSPKGEIEDELVLALRSIVMSYRDGFAALVESSKAAIKSRDWKSPSQQSLGALRDLMARVAFIGCSEIPSSIASDPSSAEIYSPLGHFITLTGALLEITESLLEGKADPTAIALVLSGIHGAARNFSDACPPIPTQGISVVTDMPVDWLEEFRQATLGACVSSDWSRLMNTHYGLQTEQGGQDLNPEAVPAPDKGSRTLEQFTRLSVFIIRHLYRRFTEETPASTGDGTILNVADELAAYYQQDVSSGPFLYQLASTASFVIRRLDAGSQRWYNLAAESFLFFRSPNLSPPYWSKENDGVLNVLTMGVLESLWPDAMVELYKPNGIAQAVMCDIETTQTGRASQVRNSIVTILANKYKGGPTTADPDRLSFKNVLEFWRARLEQAVAPSELKDGTLESYNARALSVLAGSIARQDKDTLGLVPLLQAAIGADSATGKTMARSMEILVREKDFLTRETHAVIRPLYRQWAYAHLVKPLYRLALPASRASPQAENYTVSILSILKHCPFTVYGDDVGPLVRLLITSLLEIHTPRDVLAALQILHKVLRHDPDAVRDHLKAIIEAVVKVHALASSPGDQQQQQQPGARDGTNPAACRRLVLQLLAELPGRFEERHLLPHSPRMQRMLAAASGDPVREVRRAALVARESWVKLA</sequence>
<name>A0AAJ0BU66_9PEZI</name>
<dbReference type="GO" id="GO:0005634">
    <property type="term" value="C:nucleus"/>
    <property type="evidence" value="ECO:0007669"/>
    <property type="project" value="UniProtKB-SubCell"/>
</dbReference>
<dbReference type="RefSeq" id="XP_060280786.1">
    <property type="nucleotide sequence ID" value="XM_060428665.1"/>
</dbReference>
<dbReference type="AlphaFoldDB" id="A0AAJ0BU66"/>
<dbReference type="InterPro" id="IPR016024">
    <property type="entry name" value="ARM-type_fold"/>
</dbReference>
<evidence type="ECO:0000256" key="3">
    <source>
        <dbReference type="ARBA" id="ARBA00023242"/>
    </source>
</evidence>
<comment type="similarity">
    <text evidence="4">Belongs to the MET18/MMS19 family.</text>
</comment>